<dbReference type="EMBL" id="NJHN03000041">
    <property type="protein sequence ID" value="KAH9421399.1"/>
    <property type="molecule type" value="Genomic_DNA"/>
</dbReference>
<reference evidence="1 2" key="2">
    <citation type="journal article" date="2022" name="Mol. Biol. Evol.">
        <title>Comparative Genomics Reveals Insights into the Divergent Evolution of Astigmatic Mites and Household Pest Adaptations.</title>
        <authorList>
            <person name="Xiong Q."/>
            <person name="Wan A.T."/>
            <person name="Liu X."/>
            <person name="Fung C.S."/>
            <person name="Xiao X."/>
            <person name="Malainual N."/>
            <person name="Hou J."/>
            <person name="Wang L."/>
            <person name="Wang M."/>
            <person name="Yang K.Y."/>
            <person name="Cui Y."/>
            <person name="Leung E.L."/>
            <person name="Nong W."/>
            <person name="Shin S.K."/>
            <person name="Au S.W."/>
            <person name="Jeong K.Y."/>
            <person name="Chew F.T."/>
            <person name="Hui J.H."/>
            <person name="Leung T.F."/>
            <person name="Tungtrongchitr A."/>
            <person name="Zhong N."/>
            <person name="Liu Z."/>
            <person name="Tsui S.K."/>
        </authorList>
    </citation>
    <scope>NUCLEOTIDE SEQUENCE [LARGE SCALE GENOMIC DNA]</scope>
    <source>
        <strain evidence="1">Derp</strain>
    </source>
</reference>
<evidence type="ECO:0000313" key="2">
    <source>
        <dbReference type="Proteomes" id="UP000887458"/>
    </source>
</evidence>
<evidence type="ECO:0000313" key="1">
    <source>
        <dbReference type="EMBL" id="KAH9421399.1"/>
    </source>
</evidence>
<reference evidence="1 2" key="1">
    <citation type="journal article" date="2018" name="J. Allergy Clin. Immunol.">
        <title>High-quality assembly of Dermatophagoides pteronyssinus genome and transcriptome reveals a wide range of novel allergens.</title>
        <authorList>
            <person name="Liu X.Y."/>
            <person name="Yang K.Y."/>
            <person name="Wang M.Q."/>
            <person name="Kwok J.S."/>
            <person name="Zeng X."/>
            <person name="Yang Z."/>
            <person name="Xiao X.J."/>
            <person name="Lau C.P."/>
            <person name="Li Y."/>
            <person name="Huang Z.M."/>
            <person name="Ba J.G."/>
            <person name="Yim A.K."/>
            <person name="Ouyang C.Y."/>
            <person name="Ngai S.M."/>
            <person name="Chan T.F."/>
            <person name="Leung E.L."/>
            <person name="Liu L."/>
            <person name="Liu Z.G."/>
            <person name="Tsui S.K."/>
        </authorList>
    </citation>
    <scope>NUCLEOTIDE SEQUENCE [LARGE SCALE GENOMIC DNA]</scope>
    <source>
        <strain evidence="1">Derp</strain>
    </source>
</reference>
<keyword evidence="2" id="KW-1185">Reference proteome</keyword>
<organism evidence="1 2">
    <name type="scientific">Dermatophagoides pteronyssinus</name>
    <name type="common">European house dust mite</name>
    <dbReference type="NCBI Taxonomy" id="6956"/>
    <lineage>
        <taxon>Eukaryota</taxon>
        <taxon>Metazoa</taxon>
        <taxon>Ecdysozoa</taxon>
        <taxon>Arthropoda</taxon>
        <taxon>Chelicerata</taxon>
        <taxon>Arachnida</taxon>
        <taxon>Acari</taxon>
        <taxon>Acariformes</taxon>
        <taxon>Sarcoptiformes</taxon>
        <taxon>Astigmata</taxon>
        <taxon>Psoroptidia</taxon>
        <taxon>Analgoidea</taxon>
        <taxon>Pyroglyphidae</taxon>
        <taxon>Dermatophagoidinae</taxon>
        <taxon>Dermatophagoides</taxon>
    </lineage>
</organism>
<name>A0ABQ8JFK8_DERPT</name>
<proteinExistence type="predicted"/>
<accession>A0ABQ8JFK8</accession>
<sequence>MHVQLKLTTLLNKNARPVAPVNLVLNNCVRFVNGVSQLAQTYKRWPPICFKNTLPIILVLYYSNL</sequence>
<comment type="caution">
    <text evidence="1">The sequence shown here is derived from an EMBL/GenBank/DDBJ whole genome shotgun (WGS) entry which is preliminary data.</text>
</comment>
<gene>
    <name evidence="1" type="ORF">DERP_010536</name>
</gene>
<protein>
    <submittedName>
        <fullName evidence="1">Uncharacterized protein</fullName>
    </submittedName>
</protein>
<dbReference type="Proteomes" id="UP000887458">
    <property type="component" value="Unassembled WGS sequence"/>
</dbReference>